<name>A0AAD5Y1S6_9FUNG</name>
<reference evidence="2" key="1">
    <citation type="submission" date="2020-05" db="EMBL/GenBank/DDBJ databases">
        <title>Phylogenomic resolution of chytrid fungi.</title>
        <authorList>
            <person name="Stajich J.E."/>
            <person name="Amses K."/>
            <person name="Simmons R."/>
            <person name="Seto K."/>
            <person name="Myers J."/>
            <person name="Bonds A."/>
            <person name="Quandt C.A."/>
            <person name="Barry K."/>
            <person name="Liu P."/>
            <person name="Grigoriev I."/>
            <person name="Longcore J.E."/>
            <person name="James T.Y."/>
        </authorList>
    </citation>
    <scope>NUCLEOTIDE SEQUENCE</scope>
    <source>
        <strain evidence="2">JEL0476</strain>
    </source>
</reference>
<keyword evidence="3" id="KW-1185">Reference proteome</keyword>
<sequence>MSLNVFKQSFFLNTKNLSKVPFCQLARVRKMTSYEKASEDVRVSLMLYLFTLFKVIFTVAALGDHEAQKERLVREIMAVDKVERIHAKTRFEEIKNENRKGLFSAMLPYRIGILLSSGSALLSIPLIFHEETVMYFNHHFVTADIPEPKDLETCLEVGSFSWNWMEPVLGTVSFALLCLQFARNQIRNIGAKPFTSWFKHRRSKKLISQFPQYDKFILRSFSEGDPLSV</sequence>
<protein>
    <submittedName>
        <fullName evidence="2">Uncharacterized protein</fullName>
    </submittedName>
</protein>
<evidence type="ECO:0000313" key="2">
    <source>
        <dbReference type="EMBL" id="KAJ3224196.1"/>
    </source>
</evidence>
<accession>A0AAD5Y1S6</accession>
<dbReference type="Proteomes" id="UP001211065">
    <property type="component" value="Unassembled WGS sequence"/>
</dbReference>
<evidence type="ECO:0000313" key="3">
    <source>
        <dbReference type="Proteomes" id="UP001211065"/>
    </source>
</evidence>
<gene>
    <name evidence="2" type="ORF">HK099_000118</name>
</gene>
<feature type="transmembrane region" description="Helical" evidence="1">
    <location>
        <begin position="107"/>
        <end position="128"/>
    </location>
</feature>
<keyword evidence="1" id="KW-0812">Transmembrane</keyword>
<dbReference type="EMBL" id="JADGJW010000101">
    <property type="protein sequence ID" value="KAJ3224196.1"/>
    <property type="molecule type" value="Genomic_DNA"/>
</dbReference>
<comment type="caution">
    <text evidence="2">The sequence shown here is derived from an EMBL/GenBank/DDBJ whole genome shotgun (WGS) entry which is preliminary data.</text>
</comment>
<keyword evidence="1" id="KW-0472">Membrane</keyword>
<proteinExistence type="predicted"/>
<evidence type="ECO:0000256" key="1">
    <source>
        <dbReference type="SAM" id="Phobius"/>
    </source>
</evidence>
<keyword evidence="1" id="KW-1133">Transmembrane helix</keyword>
<organism evidence="2 3">
    <name type="scientific">Clydaea vesicula</name>
    <dbReference type="NCBI Taxonomy" id="447962"/>
    <lineage>
        <taxon>Eukaryota</taxon>
        <taxon>Fungi</taxon>
        <taxon>Fungi incertae sedis</taxon>
        <taxon>Chytridiomycota</taxon>
        <taxon>Chytridiomycota incertae sedis</taxon>
        <taxon>Chytridiomycetes</taxon>
        <taxon>Lobulomycetales</taxon>
        <taxon>Lobulomycetaceae</taxon>
        <taxon>Clydaea</taxon>
    </lineage>
</organism>
<dbReference type="AlphaFoldDB" id="A0AAD5Y1S6"/>
<feature type="transmembrane region" description="Helical" evidence="1">
    <location>
        <begin position="45"/>
        <end position="63"/>
    </location>
</feature>